<dbReference type="CDD" id="cd07363">
    <property type="entry name" value="45_DOPA_Dioxygenase"/>
    <property type="match status" value="1"/>
</dbReference>
<evidence type="ECO:0000313" key="8">
    <source>
        <dbReference type="Proteomes" id="UP001589943"/>
    </source>
</evidence>
<dbReference type="InterPro" id="IPR004183">
    <property type="entry name" value="Xdiol_dOase_suB"/>
</dbReference>
<protein>
    <submittedName>
        <fullName evidence="7">4,5-DOPA dioxygenase extradiol</fullName>
        <ecNumber evidence="7">1.13.11.29</ecNumber>
    </submittedName>
</protein>
<proteinExistence type="inferred from homology"/>
<keyword evidence="7" id="KW-0223">Dioxygenase</keyword>
<dbReference type="SUPFAM" id="SSF53213">
    <property type="entry name" value="LigB-like"/>
    <property type="match status" value="1"/>
</dbReference>
<accession>A0ABV6PH19</accession>
<dbReference type="Pfam" id="PF02900">
    <property type="entry name" value="LigB"/>
    <property type="match status" value="1"/>
</dbReference>
<dbReference type="NCBIfam" id="NF007914">
    <property type="entry name" value="PRK10628.1"/>
    <property type="match status" value="1"/>
</dbReference>
<dbReference type="Proteomes" id="UP001589943">
    <property type="component" value="Unassembled WGS sequence"/>
</dbReference>
<gene>
    <name evidence="7" type="primary">ygiD</name>
    <name evidence="7" type="ORF">ACFFF7_06835</name>
</gene>
<dbReference type="Gene3D" id="3.40.830.10">
    <property type="entry name" value="LigB-like"/>
    <property type="match status" value="1"/>
</dbReference>
<comment type="cofactor">
    <cofactor evidence="1">
        <name>Zn(2+)</name>
        <dbReference type="ChEBI" id="CHEBI:29105"/>
    </cofactor>
</comment>
<evidence type="ECO:0000256" key="2">
    <source>
        <dbReference type="ARBA" id="ARBA00007581"/>
    </source>
</evidence>
<feature type="domain" description="Extradiol ring-cleavage dioxygenase class III enzyme subunit B" evidence="6">
    <location>
        <begin position="36"/>
        <end position="226"/>
    </location>
</feature>
<keyword evidence="5 7" id="KW-0560">Oxidoreductase</keyword>
<evidence type="ECO:0000313" key="7">
    <source>
        <dbReference type="EMBL" id="MFC0589125.1"/>
    </source>
</evidence>
<dbReference type="EMBL" id="JBHLTL010000004">
    <property type="protein sequence ID" value="MFC0589125.1"/>
    <property type="molecule type" value="Genomic_DNA"/>
</dbReference>
<dbReference type="PANTHER" id="PTHR30096">
    <property type="entry name" value="4,5-DOPA DIOXYGENASE EXTRADIOL-LIKE PROTEIN"/>
    <property type="match status" value="1"/>
</dbReference>
<comment type="similarity">
    <text evidence="2">Belongs to the DODA-type extradiol aromatic ring-opening dioxygenase family.</text>
</comment>
<dbReference type="GO" id="GO:0050297">
    <property type="term" value="F:stizolobate synthase activity"/>
    <property type="evidence" value="ECO:0007669"/>
    <property type="project" value="UniProtKB-EC"/>
</dbReference>
<dbReference type="EC" id="1.13.11.29" evidence="7"/>
<dbReference type="InterPro" id="IPR014436">
    <property type="entry name" value="Extradiol_dOase_DODA"/>
</dbReference>
<dbReference type="RefSeq" id="WP_379480628.1">
    <property type="nucleotide sequence ID" value="NZ_JBHLTL010000004.1"/>
</dbReference>
<sequence length="266" mass="28851">MTQRLPALFLGHGSPMTTISDVPERRAWAALGQTLPRPEAILVISAHWETRGRIHLSAGDAPRTIHDFGGFPAELYTVQYPAPGSAALIDRIEALLGEDRIERDESWGFDHGAWGVVLPMFPQADIPMVEMSLDRAMDPAALLELGRSLAPLRDEGVLIIGSGNIVHNLRLWRQFAGTRPDWAVSFQDRINDAVRNGDNYALTAFAPDDRAAADAINSAEHYLPLLPIVGARLPGDDVGVFNDSVDGALSMTSYLVGDTALLPRAA</sequence>
<dbReference type="PIRSF" id="PIRSF006157">
    <property type="entry name" value="Doxgns_DODA"/>
    <property type="match status" value="1"/>
</dbReference>
<keyword evidence="3" id="KW-0479">Metal-binding</keyword>
<evidence type="ECO:0000256" key="1">
    <source>
        <dbReference type="ARBA" id="ARBA00001947"/>
    </source>
</evidence>
<keyword evidence="8" id="KW-1185">Reference proteome</keyword>
<evidence type="ECO:0000256" key="3">
    <source>
        <dbReference type="ARBA" id="ARBA00022723"/>
    </source>
</evidence>
<dbReference type="PANTHER" id="PTHR30096:SF0">
    <property type="entry name" value="4,5-DOPA DIOXYGENASE EXTRADIOL-LIKE PROTEIN"/>
    <property type="match status" value="1"/>
</dbReference>
<evidence type="ECO:0000256" key="5">
    <source>
        <dbReference type="ARBA" id="ARBA00023002"/>
    </source>
</evidence>
<name>A0ABV6PH19_9SPHN</name>
<evidence type="ECO:0000259" key="6">
    <source>
        <dbReference type="Pfam" id="PF02900"/>
    </source>
</evidence>
<comment type="caution">
    <text evidence="7">The sequence shown here is derived from an EMBL/GenBank/DDBJ whole genome shotgun (WGS) entry which is preliminary data.</text>
</comment>
<reference evidence="7 8" key="1">
    <citation type="submission" date="2024-09" db="EMBL/GenBank/DDBJ databases">
        <authorList>
            <person name="Sun Q."/>
            <person name="Mori K."/>
        </authorList>
    </citation>
    <scope>NUCLEOTIDE SEQUENCE [LARGE SCALE GENOMIC DNA]</scope>
    <source>
        <strain evidence="7 8">NCAIM B.02537</strain>
    </source>
</reference>
<organism evidence="7 8">
    <name type="scientific">Novosphingobium aquiterrae</name>
    <dbReference type="NCBI Taxonomy" id="624388"/>
    <lineage>
        <taxon>Bacteria</taxon>
        <taxon>Pseudomonadati</taxon>
        <taxon>Pseudomonadota</taxon>
        <taxon>Alphaproteobacteria</taxon>
        <taxon>Sphingomonadales</taxon>
        <taxon>Sphingomonadaceae</taxon>
        <taxon>Novosphingobium</taxon>
    </lineage>
</organism>
<keyword evidence="4" id="KW-0862">Zinc</keyword>
<evidence type="ECO:0000256" key="4">
    <source>
        <dbReference type="ARBA" id="ARBA00022833"/>
    </source>
</evidence>